<feature type="domain" description="HTH cro/C1-type" evidence="2">
    <location>
        <begin position="34"/>
        <end position="71"/>
    </location>
</feature>
<sequence>MATTGHKGNIDHPTNAQRELTDALRICISALTHAGMSQNAVAKSLHMSSSALSYLITGKRKRPTRKILESLHQLVSLRAPNSALPLPTLADLLLLLDRVLYELQQSQPCKACGRPWDSKALPTRPSVSTVEESNPGRAPSENLALPVDQIDGDRQGAWEDLADLQWRLSADELGDAAGILRHVGQDCEPTETAIAIATCVREGLGDAAKTIMTYAAQRVDEEIIVMVRALLVGGDATAAEELVTLRLER</sequence>
<dbReference type="AlphaFoldDB" id="A0A919TGW8"/>
<accession>A0A919TGW8</accession>
<dbReference type="InterPro" id="IPR010982">
    <property type="entry name" value="Lambda_DNA-bd_dom_sf"/>
</dbReference>
<dbReference type="EMBL" id="BOQN01000088">
    <property type="protein sequence ID" value="GIM95122.1"/>
    <property type="molecule type" value="Genomic_DNA"/>
</dbReference>
<evidence type="ECO:0000259" key="2">
    <source>
        <dbReference type="PROSITE" id="PS50943"/>
    </source>
</evidence>
<dbReference type="GO" id="GO:0003677">
    <property type="term" value="F:DNA binding"/>
    <property type="evidence" value="ECO:0007669"/>
    <property type="project" value="InterPro"/>
</dbReference>
<evidence type="ECO:0000313" key="3">
    <source>
        <dbReference type="EMBL" id="GIM95122.1"/>
    </source>
</evidence>
<keyword evidence="4" id="KW-1185">Reference proteome</keyword>
<dbReference type="Proteomes" id="UP000677082">
    <property type="component" value="Unassembled WGS sequence"/>
</dbReference>
<dbReference type="CDD" id="cd00093">
    <property type="entry name" value="HTH_XRE"/>
    <property type="match status" value="1"/>
</dbReference>
<proteinExistence type="predicted"/>
<dbReference type="InterPro" id="IPR001387">
    <property type="entry name" value="Cro/C1-type_HTH"/>
</dbReference>
<dbReference type="SUPFAM" id="SSF47413">
    <property type="entry name" value="lambda repressor-like DNA-binding domains"/>
    <property type="match status" value="1"/>
</dbReference>
<evidence type="ECO:0000313" key="4">
    <source>
        <dbReference type="Proteomes" id="UP000677082"/>
    </source>
</evidence>
<dbReference type="PROSITE" id="PS50943">
    <property type="entry name" value="HTH_CROC1"/>
    <property type="match status" value="1"/>
</dbReference>
<dbReference type="RefSeq" id="WP_213010851.1">
    <property type="nucleotide sequence ID" value="NZ_BOQN01000088.1"/>
</dbReference>
<protein>
    <recommendedName>
        <fullName evidence="2">HTH cro/C1-type domain-containing protein</fullName>
    </recommendedName>
</protein>
<feature type="region of interest" description="Disordered" evidence="1">
    <location>
        <begin position="121"/>
        <end position="140"/>
    </location>
</feature>
<reference evidence="3 4" key="1">
    <citation type="submission" date="2021-03" db="EMBL/GenBank/DDBJ databases">
        <title>Whole genome shotgun sequence of Actinoplanes toevensis NBRC 105298.</title>
        <authorList>
            <person name="Komaki H."/>
            <person name="Tamura T."/>
        </authorList>
    </citation>
    <scope>NUCLEOTIDE SEQUENCE [LARGE SCALE GENOMIC DNA]</scope>
    <source>
        <strain evidence="3 4">NBRC 105298</strain>
    </source>
</reference>
<evidence type="ECO:0000256" key="1">
    <source>
        <dbReference type="SAM" id="MobiDB-lite"/>
    </source>
</evidence>
<organism evidence="3 4">
    <name type="scientific">Paractinoplanes toevensis</name>
    <dbReference type="NCBI Taxonomy" id="571911"/>
    <lineage>
        <taxon>Bacteria</taxon>
        <taxon>Bacillati</taxon>
        <taxon>Actinomycetota</taxon>
        <taxon>Actinomycetes</taxon>
        <taxon>Micromonosporales</taxon>
        <taxon>Micromonosporaceae</taxon>
        <taxon>Paractinoplanes</taxon>
    </lineage>
</organism>
<comment type="caution">
    <text evidence="3">The sequence shown here is derived from an EMBL/GenBank/DDBJ whole genome shotgun (WGS) entry which is preliminary data.</text>
</comment>
<name>A0A919TGW8_9ACTN</name>
<gene>
    <name evidence="3" type="ORF">Ato02nite_069150</name>
</gene>